<dbReference type="GO" id="GO:0005524">
    <property type="term" value="F:ATP binding"/>
    <property type="evidence" value="ECO:0007669"/>
    <property type="project" value="UniProtKB-KW"/>
</dbReference>
<evidence type="ECO:0000259" key="11">
    <source>
        <dbReference type="Pfam" id="PF02463"/>
    </source>
</evidence>
<accession>A0A432VZC1</accession>
<keyword evidence="10" id="KW-0175">Coiled coil</keyword>
<name>A0A432VZC1_9GAMM</name>
<dbReference type="GO" id="GO:0006310">
    <property type="term" value="P:DNA recombination"/>
    <property type="evidence" value="ECO:0007669"/>
    <property type="project" value="InterPro"/>
</dbReference>
<evidence type="ECO:0000256" key="5">
    <source>
        <dbReference type="ARBA" id="ARBA00022763"/>
    </source>
</evidence>
<dbReference type="GO" id="GO:0006281">
    <property type="term" value="P:DNA repair"/>
    <property type="evidence" value="ECO:0007669"/>
    <property type="project" value="UniProtKB-KW"/>
</dbReference>
<dbReference type="GO" id="GO:0009432">
    <property type="term" value="P:SOS response"/>
    <property type="evidence" value="ECO:0007669"/>
    <property type="project" value="UniProtKB-ARBA"/>
</dbReference>
<dbReference type="PANTHER" id="PTHR11059">
    <property type="entry name" value="DNA REPAIR PROTEIN RECN"/>
    <property type="match status" value="1"/>
</dbReference>
<dbReference type="SUPFAM" id="SSF52540">
    <property type="entry name" value="P-loop containing nucleoside triphosphate hydrolases"/>
    <property type="match status" value="2"/>
</dbReference>
<dbReference type="AlphaFoldDB" id="A0A432VZC1"/>
<dbReference type="PANTHER" id="PTHR11059:SF0">
    <property type="entry name" value="DNA REPAIR PROTEIN RECN"/>
    <property type="match status" value="1"/>
</dbReference>
<dbReference type="Proteomes" id="UP000288212">
    <property type="component" value="Unassembled WGS sequence"/>
</dbReference>
<sequence>MLTQLHIRQFAIVDELSIDFRHGMTAITGETGAGKSIALDALSLCLGARAESGMVRNGSDKAEITACFQIQALAAVQKWLDEHELAVADDEECILRRIITSEGRSKGFINGAPVPMNLLKELGGLLVSIHGQHDHHLLMKPDYQMQLLDQYAGHRQLLNTCAELFREWRQLKREKQRLQSQQDAQEARKQLLDYQVNELQEAALSADAYAELESEHKRLANASELLADSQYAVNTLYDGEHNNVYNLVQATIERLTNSAELDPQLQPMVALLNEASVQIEEAARELRHYQDHVELDPELLNECEKRMSAAMQLARKHQVAPEQLGELLNSLQAELNELNAAETRLADLDPAIADAEKAYVKVANELTTSRQHAAEQLAVKVTDTMHKLNIPDGEFQVNIQSSAQEFASALGIDQITFTVSANAGQPLQPIAKVASGGELSRISLAIQVLTASTNAKNQASSRATGMPTLIFDEVDVGVSGPTATTVGKLLQALGEQNQVICVTHLPQVAARAHQHLFVSKESRNGQTVTFMQSLDQNDRVHALARLLAGDAVTDHSLANARELLAS</sequence>
<feature type="coiled-coil region" evidence="10">
    <location>
        <begin position="161"/>
        <end position="188"/>
    </location>
</feature>
<proteinExistence type="inferred from homology"/>
<feature type="domain" description="RecF/RecN/SMC N-terminal" evidence="11">
    <location>
        <begin position="2"/>
        <end position="521"/>
    </location>
</feature>
<dbReference type="InterPro" id="IPR027417">
    <property type="entry name" value="P-loop_NTPase"/>
</dbReference>
<dbReference type="GO" id="GO:0043590">
    <property type="term" value="C:bacterial nucleoid"/>
    <property type="evidence" value="ECO:0007669"/>
    <property type="project" value="TreeGrafter"/>
</dbReference>
<keyword evidence="4" id="KW-0547">Nucleotide-binding</keyword>
<evidence type="ECO:0000256" key="9">
    <source>
        <dbReference type="PIRNR" id="PIRNR003128"/>
    </source>
</evidence>
<comment type="caution">
    <text evidence="12">The sequence shown here is derived from an EMBL/GenBank/DDBJ whole genome shotgun (WGS) entry which is preliminary data.</text>
</comment>
<dbReference type="PIRSF" id="PIRSF003128">
    <property type="entry name" value="RecN"/>
    <property type="match status" value="1"/>
</dbReference>
<evidence type="ECO:0000313" key="13">
    <source>
        <dbReference type="Proteomes" id="UP000288212"/>
    </source>
</evidence>
<dbReference type="CDD" id="cd03241">
    <property type="entry name" value="ABC_RecN"/>
    <property type="match status" value="2"/>
</dbReference>
<evidence type="ECO:0000256" key="6">
    <source>
        <dbReference type="ARBA" id="ARBA00022840"/>
    </source>
</evidence>
<dbReference type="FunFam" id="3.40.50.300:FF:000319">
    <property type="entry name" value="DNA repair protein RecN"/>
    <property type="match status" value="1"/>
</dbReference>
<evidence type="ECO:0000256" key="10">
    <source>
        <dbReference type="SAM" id="Coils"/>
    </source>
</evidence>
<dbReference type="EMBL" id="PIPI01000001">
    <property type="protein sequence ID" value="RUO22034.1"/>
    <property type="molecule type" value="Genomic_DNA"/>
</dbReference>
<evidence type="ECO:0000256" key="8">
    <source>
        <dbReference type="ARBA" id="ARBA00033408"/>
    </source>
</evidence>
<dbReference type="NCBIfam" id="TIGR00634">
    <property type="entry name" value="recN"/>
    <property type="match status" value="1"/>
</dbReference>
<protein>
    <recommendedName>
        <fullName evidence="3 9">DNA repair protein RecN</fullName>
    </recommendedName>
    <alternativeName>
        <fullName evidence="8 9">Recombination protein N</fullName>
    </alternativeName>
</protein>
<keyword evidence="13" id="KW-1185">Reference proteome</keyword>
<evidence type="ECO:0000256" key="7">
    <source>
        <dbReference type="ARBA" id="ARBA00023204"/>
    </source>
</evidence>
<dbReference type="NCBIfam" id="NF008121">
    <property type="entry name" value="PRK10869.1"/>
    <property type="match status" value="1"/>
</dbReference>
<evidence type="ECO:0000256" key="3">
    <source>
        <dbReference type="ARBA" id="ARBA00021315"/>
    </source>
</evidence>
<keyword evidence="5 9" id="KW-0227">DNA damage</keyword>
<dbReference type="RefSeq" id="WP_126791411.1">
    <property type="nucleotide sequence ID" value="NZ_PIPI01000001.1"/>
</dbReference>
<gene>
    <name evidence="12" type="ORF">CWE06_04165</name>
</gene>
<evidence type="ECO:0000313" key="12">
    <source>
        <dbReference type="EMBL" id="RUO22034.1"/>
    </source>
</evidence>
<dbReference type="Gene3D" id="3.40.50.300">
    <property type="entry name" value="P-loop containing nucleotide triphosphate hydrolases"/>
    <property type="match status" value="2"/>
</dbReference>
<keyword evidence="6" id="KW-0067">ATP-binding</keyword>
<reference evidence="12 13" key="1">
    <citation type="journal article" date="2011" name="Front. Microbiol.">
        <title>Genomic signatures of strain selection and enhancement in Bacillus atrophaeus var. globigii, a historical biowarfare simulant.</title>
        <authorList>
            <person name="Gibbons H.S."/>
            <person name="Broomall S.M."/>
            <person name="McNew L.A."/>
            <person name="Daligault H."/>
            <person name="Chapman C."/>
            <person name="Bruce D."/>
            <person name="Karavis M."/>
            <person name="Krepps M."/>
            <person name="McGregor P.A."/>
            <person name="Hong C."/>
            <person name="Park K.H."/>
            <person name="Akmal A."/>
            <person name="Feldman A."/>
            <person name="Lin J.S."/>
            <person name="Chang W.E."/>
            <person name="Higgs B.W."/>
            <person name="Demirev P."/>
            <person name="Lindquist J."/>
            <person name="Liem A."/>
            <person name="Fochler E."/>
            <person name="Read T.D."/>
            <person name="Tapia R."/>
            <person name="Johnson S."/>
            <person name="Bishop-Lilly K.A."/>
            <person name="Detter C."/>
            <person name="Han C."/>
            <person name="Sozhamannan S."/>
            <person name="Rosenzweig C.N."/>
            <person name="Skowronski E.W."/>
        </authorList>
    </citation>
    <scope>NUCLEOTIDE SEQUENCE [LARGE SCALE GENOMIC DNA]</scope>
    <source>
        <strain evidence="12 13">AK5</strain>
    </source>
</reference>
<keyword evidence="7 9" id="KW-0234">DNA repair</keyword>
<dbReference type="Pfam" id="PF02463">
    <property type="entry name" value="SMC_N"/>
    <property type="match status" value="1"/>
</dbReference>
<dbReference type="OrthoDB" id="9806954at2"/>
<dbReference type="FunFam" id="3.40.50.300:FF:000356">
    <property type="entry name" value="DNA repair protein RecN"/>
    <property type="match status" value="1"/>
</dbReference>
<dbReference type="InterPro" id="IPR004604">
    <property type="entry name" value="DNA_recomb/repair_RecN"/>
</dbReference>
<evidence type="ECO:0000256" key="4">
    <source>
        <dbReference type="ARBA" id="ARBA00022741"/>
    </source>
</evidence>
<dbReference type="InterPro" id="IPR003395">
    <property type="entry name" value="RecF/RecN/SMC_N"/>
</dbReference>
<evidence type="ECO:0000256" key="2">
    <source>
        <dbReference type="ARBA" id="ARBA00009441"/>
    </source>
</evidence>
<comment type="similarity">
    <text evidence="2 9">Belongs to the RecN family.</text>
</comment>
<comment type="function">
    <text evidence="1 9">May be involved in recombinational repair of damaged DNA.</text>
</comment>
<evidence type="ECO:0000256" key="1">
    <source>
        <dbReference type="ARBA" id="ARBA00003618"/>
    </source>
</evidence>
<organism evidence="12 13">
    <name type="scientific">Aliidiomarina haloalkalitolerans</name>
    <dbReference type="NCBI Taxonomy" id="859059"/>
    <lineage>
        <taxon>Bacteria</taxon>
        <taxon>Pseudomonadati</taxon>
        <taxon>Pseudomonadota</taxon>
        <taxon>Gammaproteobacteria</taxon>
        <taxon>Alteromonadales</taxon>
        <taxon>Idiomarinaceae</taxon>
        <taxon>Aliidiomarina</taxon>
    </lineage>
</organism>